<dbReference type="InterPro" id="IPR020846">
    <property type="entry name" value="MFS_dom"/>
</dbReference>
<dbReference type="Proteomes" id="UP000199614">
    <property type="component" value="Unassembled WGS sequence"/>
</dbReference>
<keyword evidence="4" id="KW-1003">Cell membrane</keyword>
<evidence type="ECO:0000256" key="9">
    <source>
        <dbReference type="ARBA" id="ARBA00037295"/>
    </source>
</evidence>
<evidence type="ECO:0000313" key="13">
    <source>
        <dbReference type="EMBL" id="SFO37074.1"/>
    </source>
</evidence>
<comment type="similarity">
    <text evidence="2">Belongs to the major facilitator superfamily. Metabolite:H+ Symporter (MHS) family (TC 2.A.1.6) family.</text>
</comment>
<keyword evidence="5 11" id="KW-0812">Transmembrane</keyword>
<dbReference type="PANTHER" id="PTHR43045">
    <property type="entry name" value="SHIKIMATE TRANSPORTER"/>
    <property type="match status" value="1"/>
</dbReference>
<evidence type="ECO:0000256" key="8">
    <source>
        <dbReference type="ARBA" id="ARBA00023136"/>
    </source>
</evidence>
<keyword evidence="6" id="KW-0769">Symport</keyword>
<dbReference type="EMBL" id="FOUY01000048">
    <property type="protein sequence ID" value="SFO37074.1"/>
    <property type="molecule type" value="Genomic_DNA"/>
</dbReference>
<feature type="transmembrane region" description="Helical" evidence="11">
    <location>
        <begin position="284"/>
        <end position="302"/>
    </location>
</feature>
<dbReference type="CDD" id="cd17369">
    <property type="entry name" value="MFS_ShiA_like"/>
    <property type="match status" value="1"/>
</dbReference>
<feature type="domain" description="Major facilitator superfamily (MFS) profile" evidence="12">
    <location>
        <begin position="22"/>
        <end position="434"/>
    </location>
</feature>
<dbReference type="AlphaFoldDB" id="A0A1I5GLZ9"/>
<feature type="transmembrane region" description="Helical" evidence="11">
    <location>
        <begin position="22"/>
        <end position="48"/>
    </location>
</feature>
<sequence>MTEPSVSAVHAPPGNRRQSSKVAFASLIGTTVEWYDFYIYGTAAALVFPKLFFPEFSPGAGLLASLSTYAVGFAARPLGGIVFGHYGDRVGRKKMLVLSLLAMGLGTLAMGLVPGFAEIGILAPVLIVALRFLQGVAVGGEWGGAVLMAVEHAPPGRAGWYGSWPQVGSPLGLVLSTAAFSAVSSLPDEDFLSWGWRLPFLASALLIIVGLVVRLRLMESPVFAQMQSAGETARLPVRDALTKHPGSVLGAAGAFIVINTVFYLVTVLGLSWATSHLGIPRGTFLAAVLVAAVVMCGTVPLFGALSDRVGRRPVFAAGAILVAVFAFPLFWLIETMSTPLLFLGVIVIMGIGHPLMYGPQAALYSETFPPALRYSGASLGYQIGGMLGGLVPLVASALLVGYDQASWPMAALLVATAMISLASLLTMRARYADHTTGTVTS</sequence>
<protein>
    <recommendedName>
        <fullName evidence="10">Putative proline/betaine transporter</fullName>
    </recommendedName>
</protein>
<dbReference type="GO" id="GO:0005886">
    <property type="term" value="C:plasma membrane"/>
    <property type="evidence" value="ECO:0007669"/>
    <property type="project" value="UniProtKB-SubCell"/>
</dbReference>
<dbReference type="Pfam" id="PF07690">
    <property type="entry name" value="MFS_1"/>
    <property type="match status" value="1"/>
</dbReference>
<keyword evidence="7 11" id="KW-1133">Transmembrane helix</keyword>
<dbReference type="GO" id="GO:0015293">
    <property type="term" value="F:symporter activity"/>
    <property type="evidence" value="ECO:0007669"/>
    <property type="project" value="UniProtKB-KW"/>
</dbReference>
<evidence type="ECO:0000256" key="3">
    <source>
        <dbReference type="ARBA" id="ARBA00022448"/>
    </source>
</evidence>
<evidence type="ECO:0000256" key="5">
    <source>
        <dbReference type="ARBA" id="ARBA00022692"/>
    </source>
</evidence>
<evidence type="ECO:0000259" key="12">
    <source>
        <dbReference type="PROSITE" id="PS50850"/>
    </source>
</evidence>
<feature type="transmembrane region" description="Helical" evidence="11">
    <location>
        <begin position="314"/>
        <end position="333"/>
    </location>
</feature>
<feature type="transmembrane region" description="Helical" evidence="11">
    <location>
        <begin position="198"/>
        <end position="217"/>
    </location>
</feature>
<evidence type="ECO:0000256" key="6">
    <source>
        <dbReference type="ARBA" id="ARBA00022847"/>
    </source>
</evidence>
<keyword evidence="14" id="KW-1185">Reference proteome</keyword>
<reference evidence="13 14" key="1">
    <citation type="submission" date="2016-10" db="EMBL/GenBank/DDBJ databases">
        <authorList>
            <person name="de Groot N.N."/>
        </authorList>
    </citation>
    <scope>NUCLEOTIDE SEQUENCE [LARGE SCALE GENOMIC DNA]</scope>
    <source>
        <strain evidence="13 14">CGMCC 4.1877</strain>
    </source>
</reference>
<keyword evidence="8 11" id="KW-0472">Membrane</keyword>
<evidence type="ECO:0000313" key="14">
    <source>
        <dbReference type="Proteomes" id="UP000199614"/>
    </source>
</evidence>
<evidence type="ECO:0000256" key="2">
    <source>
        <dbReference type="ARBA" id="ARBA00008240"/>
    </source>
</evidence>
<accession>A0A1I5GLZ9</accession>
<feature type="transmembrane region" description="Helical" evidence="11">
    <location>
        <begin position="248"/>
        <end position="272"/>
    </location>
</feature>
<evidence type="ECO:0000256" key="7">
    <source>
        <dbReference type="ARBA" id="ARBA00022989"/>
    </source>
</evidence>
<feature type="transmembrane region" description="Helical" evidence="11">
    <location>
        <begin position="119"/>
        <end position="138"/>
    </location>
</feature>
<dbReference type="Gene3D" id="1.20.1250.20">
    <property type="entry name" value="MFS general substrate transporter like domains"/>
    <property type="match status" value="2"/>
</dbReference>
<evidence type="ECO:0000256" key="10">
    <source>
        <dbReference type="ARBA" id="ARBA00039918"/>
    </source>
</evidence>
<feature type="transmembrane region" description="Helical" evidence="11">
    <location>
        <begin position="379"/>
        <end position="399"/>
    </location>
</feature>
<dbReference type="InterPro" id="IPR011701">
    <property type="entry name" value="MFS"/>
</dbReference>
<feature type="transmembrane region" description="Helical" evidence="11">
    <location>
        <begin position="95"/>
        <end position="113"/>
    </location>
</feature>
<dbReference type="PANTHER" id="PTHR43045:SF1">
    <property type="entry name" value="SHIKIMATE TRANSPORTER"/>
    <property type="match status" value="1"/>
</dbReference>
<dbReference type="SUPFAM" id="SSF103473">
    <property type="entry name" value="MFS general substrate transporter"/>
    <property type="match status" value="1"/>
</dbReference>
<dbReference type="STRING" id="260086.SAMN05216207_104825"/>
<feature type="transmembrane region" description="Helical" evidence="11">
    <location>
        <begin position="167"/>
        <end position="186"/>
    </location>
</feature>
<name>A0A1I5GLZ9_PSUAM</name>
<dbReference type="PROSITE" id="PS50850">
    <property type="entry name" value="MFS"/>
    <property type="match status" value="1"/>
</dbReference>
<evidence type="ECO:0000256" key="1">
    <source>
        <dbReference type="ARBA" id="ARBA00004651"/>
    </source>
</evidence>
<dbReference type="FunFam" id="1.20.1250.20:FF:000001">
    <property type="entry name" value="Dicarboxylate MFS transporter"/>
    <property type="match status" value="1"/>
</dbReference>
<feature type="transmembrane region" description="Helical" evidence="11">
    <location>
        <begin position="60"/>
        <end position="83"/>
    </location>
</feature>
<proteinExistence type="inferred from homology"/>
<dbReference type="InterPro" id="IPR036259">
    <property type="entry name" value="MFS_trans_sf"/>
</dbReference>
<comment type="function">
    <text evidence="9">May be a proton symporter involved in the uptake of osmolytes such as proline and glycine betaine.</text>
</comment>
<keyword evidence="3" id="KW-0813">Transport</keyword>
<comment type="subcellular location">
    <subcellularLocation>
        <location evidence="1">Cell membrane</location>
        <topology evidence="1">Multi-pass membrane protein</topology>
    </subcellularLocation>
</comment>
<feature type="transmembrane region" description="Helical" evidence="11">
    <location>
        <begin position="405"/>
        <end position="425"/>
    </location>
</feature>
<organism evidence="13 14">
    <name type="scientific">Pseudonocardia ammonioxydans</name>
    <dbReference type="NCBI Taxonomy" id="260086"/>
    <lineage>
        <taxon>Bacteria</taxon>
        <taxon>Bacillati</taxon>
        <taxon>Actinomycetota</taxon>
        <taxon>Actinomycetes</taxon>
        <taxon>Pseudonocardiales</taxon>
        <taxon>Pseudonocardiaceae</taxon>
        <taxon>Pseudonocardia</taxon>
    </lineage>
</organism>
<feature type="transmembrane region" description="Helical" evidence="11">
    <location>
        <begin position="339"/>
        <end position="358"/>
    </location>
</feature>
<dbReference type="OrthoDB" id="9066401at2"/>
<evidence type="ECO:0000256" key="11">
    <source>
        <dbReference type="SAM" id="Phobius"/>
    </source>
</evidence>
<evidence type="ECO:0000256" key="4">
    <source>
        <dbReference type="ARBA" id="ARBA00022475"/>
    </source>
</evidence>
<gene>
    <name evidence="13" type="ORF">SAMN05216207_104825</name>
</gene>